<evidence type="ECO:0000256" key="7">
    <source>
        <dbReference type="ARBA" id="ARBA00022898"/>
    </source>
</evidence>
<dbReference type="EMBL" id="QEAM01000152">
    <property type="protein sequence ID" value="TPX45161.1"/>
    <property type="molecule type" value="Genomic_DNA"/>
</dbReference>
<evidence type="ECO:0000256" key="2">
    <source>
        <dbReference type="ARBA" id="ARBA00001933"/>
    </source>
</evidence>
<dbReference type="InterPro" id="IPR011833">
    <property type="entry name" value="Glycg_phsphrylas"/>
</dbReference>
<dbReference type="PROSITE" id="PS00102">
    <property type="entry name" value="PHOSPHORYLASE"/>
    <property type="match status" value="1"/>
</dbReference>
<keyword evidence="5 10" id="KW-0328">Glycosyltransferase</keyword>
<gene>
    <name evidence="12" type="primary">GPH1</name>
    <name evidence="12" type="ORF">SeLEV6574_g04038</name>
</gene>
<sequence>MSRNVKDHSNSGADDDEDSDAEVPLPRFASNSAIGPGTRNRNLTGVFSMTGHGIWNSTPEAIKLWRSLTVPEPLDTHTIQESFVRHATKTLARSSFNMDTFAAYQATAYSVRDRLIERWNKTQQHFTSQDPKRVYYLSLEFLLGRTFDSALLNLTMKDHYSTALKELGFRIEDLVAEEVDAALGNGGLGRLAACYMDSLATLDLPAWGYGIRYTYGIFQQRIMDGYQVEFPDYWLNFGNPWEVERLDVSYDVRFRGYVNKLTSSDGMSRYSWEGGERVIAVAYDYPIPGFGTNNTINIRLWSAKPTREFDLASFNEGNYDKSVEEQKAAENITSVLYPNDNHMVGKILRLKQQYFFICATLQDIIRRFKKSHRPWSQFPDQVSIQLNDTHPTLSIVELQRILIDEEGLSWDDAWAIVTKTFSFTNHTVLPEALEKWPVPLVQDLLPRHLIIVYDINLFFLQRVEKLFPGDRDRLRRMSIIEEGNPQQVRMAFLAVVGSHTINGVAALHSELIKSTIFKDFVDFFGVERFTNVTNGITPRRWLHQANPKLSALISAKLGGMKWLKHSDELARLKEFANDPEFQRQWMDIKKFNKVRLSRTIRQTCNVDVSADALFDVQCKRLHEYKRQFMNILSIIFRYHRLKAMPKAELQNEVSRVYIFAGKSAPGYYIAKLVIKLINSVGDVVNKDPETRDYLKVVFIPNYNVSIAEIMIPASDISQHISTAGTEASGTSNMKFVLNGGLILGTVDGANIEIGEEVGDDNIWLFGVLANEVDDIRHTQTYQAVEMDPSLKSVLKSIRRGDFGDSSIFEPLLATLTTGHDYYLISKDFDAYLEAQKKVDSAFKDRTSWAKKSILAAAGMGKFSADRSVADYAKRIWHAQPVVVPE</sequence>
<dbReference type="InterPro" id="IPR000811">
    <property type="entry name" value="Glyco_trans_35"/>
</dbReference>
<dbReference type="PIRSF" id="PIRSF000460">
    <property type="entry name" value="Pprylas_GlgP"/>
    <property type="match status" value="1"/>
</dbReference>
<keyword evidence="4" id="KW-0021">Allosteric enzyme</keyword>
<comment type="catalytic activity">
    <reaction evidence="1 10">
        <text>[(1-&gt;4)-alpha-D-glucosyl](n) + phosphate = [(1-&gt;4)-alpha-D-glucosyl](n-1) + alpha-D-glucose 1-phosphate</text>
        <dbReference type="Rhea" id="RHEA:41732"/>
        <dbReference type="Rhea" id="RHEA-COMP:9584"/>
        <dbReference type="Rhea" id="RHEA-COMP:9586"/>
        <dbReference type="ChEBI" id="CHEBI:15444"/>
        <dbReference type="ChEBI" id="CHEBI:43474"/>
        <dbReference type="ChEBI" id="CHEBI:58601"/>
        <dbReference type="EC" id="2.4.1.1"/>
    </reaction>
</comment>
<name>A0A507D1G2_9FUNG</name>
<evidence type="ECO:0000256" key="10">
    <source>
        <dbReference type="RuleBase" id="RU000587"/>
    </source>
</evidence>
<feature type="compositionally biased region" description="Polar residues" evidence="11">
    <location>
        <begin position="29"/>
        <end position="40"/>
    </location>
</feature>
<evidence type="ECO:0000256" key="5">
    <source>
        <dbReference type="ARBA" id="ARBA00022676"/>
    </source>
</evidence>
<comment type="cofactor">
    <cofactor evidence="2 10">
        <name>pyridoxal 5'-phosphate</name>
        <dbReference type="ChEBI" id="CHEBI:597326"/>
    </cofactor>
</comment>
<evidence type="ECO:0000256" key="3">
    <source>
        <dbReference type="ARBA" id="ARBA00006047"/>
    </source>
</evidence>
<dbReference type="GO" id="GO:0005980">
    <property type="term" value="P:glycogen catabolic process"/>
    <property type="evidence" value="ECO:0007669"/>
    <property type="project" value="TreeGrafter"/>
</dbReference>
<dbReference type="Gene3D" id="3.40.50.2000">
    <property type="entry name" value="Glycogen Phosphorylase B"/>
    <property type="match status" value="2"/>
</dbReference>
<comment type="similarity">
    <text evidence="3 10">Belongs to the glycogen phosphorylase family.</text>
</comment>
<dbReference type="CDD" id="cd04300">
    <property type="entry name" value="GT35_Glycogen_Phosphorylase"/>
    <property type="match status" value="1"/>
</dbReference>
<evidence type="ECO:0000313" key="12">
    <source>
        <dbReference type="EMBL" id="TPX45161.1"/>
    </source>
</evidence>
<feature type="modified residue" description="N6-(pyridoxal phosphate)lysine" evidence="9">
    <location>
        <position position="734"/>
    </location>
</feature>
<dbReference type="InterPro" id="IPR035090">
    <property type="entry name" value="Pyridoxal_P_attach_site"/>
</dbReference>
<evidence type="ECO:0000256" key="4">
    <source>
        <dbReference type="ARBA" id="ARBA00022533"/>
    </source>
</evidence>
<proteinExistence type="inferred from homology"/>
<dbReference type="GO" id="GO:0008184">
    <property type="term" value="F:glycogen phosphorylase activity"/>
    <property type="evidence" value="ECO:0007669"/>
    <property type="project" value="InterPro"/>
</dbReference>
<dbReference type="EC" id="2.4.1.1" evidence="10"/>
<dbReference type="VEuPathDB" id="FungiDB:SeMB42_g05858"/>
<evidence type="ECO:0000256" key="6">
    <source>
        <dbReference type="ARBA" id="ARBA00022679"/>
    </source>
</evidence>
<evidence type="ECO:0000256" key="8">
    <source>
        <dbReference type="ARBA" id="ARBA00023277"/>
    </source>
</evidence>
<comment type="function">
    <text evidence="10">Allosteric enzyme that catalyzes the rate-limiting step in glycogen catabolism, the phosphorolytic cleavage of glycogen to produce glucose-1-phosphate, and plays a central role in maintaining cellular and organismal glucose homeostasis.</text>
</comment>
<dbReference type="Pfam" id="PF00343">
    <property type="entry name" value="Phosphorylase"/>
    <property type="match status" value="1"/>
</dbReference>
<dbReference type="FunFam" id="3.40.50.2000:FF:000003">
    <property type="entry name" value="Alpha-1,4 glucan phosphorylase"/>
    <property type="match status" value="1"/>
</dbReference>
<dbReference type="AlphaFoldDB" id="A0A507D1G2"/>
<feature type="region of interest" description="Disordered" evidence="11">
    <location>
        <begin position="1"/>
        <end position="40"/>
    </location>
</feature>
<accession>A0A507D1G2</accession>
<dbReference type="NCBIfam" id="TIGR02093">
    <property type="entry name" value="P_ylase"/>
    <property type="match status" value="1"/>
</dbReference>
<dbReference type="GO" id="GO:0030170">
    <property type="term" value="F:pyridoxal phosphate binding"/>
    <property type="evidence" value="ECO:0007669"/>
    <property type="project" value="InterPro"/>
</dbReference>
<evidence type="ECO:0000256" key="1">
    <source>
        <dbReference type="ARBA" id="ARBA00001275"/>
    </source>
</evidence>
<reference evidence="12 13" key="1">
    <citation type="journal article" date="2019" name="Sci. Rep.">
        <title>Comparative genomics of chytrid fungi reveal insights into the obligate biotrophic and pathogenic lifestyle of Synchytrium endobioticum.</title>
        <authorList>
            <person name="van de Vossenberg B.T.L.H."/>
            <person name="Warris S."/>
            <person name="Nguyen H.D.T."/>
            <person name="van Gent-Pelzer M.P.E."/>
            <person name="Joly D.L."/>
            <person name="van de Geest H.C."/>
            <person name="Bonants P.J.M."/>
            <person name="Smith D.S."/>
            <person name="Levesque C.A."/>
            <person name="van der Lee T.A.J."/>
        </authorList>
    </citation>
    <scope>NUCLEOTIDE SEQUENCE [LARGE SCALE GENOMIC DNA]</scope>
    <source>
        <strain evidence="12 13">LEV6574</strain>
    </source>
</reference>
<evidence type="ECO:0000256" key="11">
    <source>
        <dbReference type="SAM" id="MobiDB-lite"/>
    </source>
</evidence>
<dbReference type="Proteomes" id="UP000320475">
    <property type="component" value="Unassembled WGS sequence"/>
</dbReference>
<protein>
    <recommendedName>
        <fullName evidence="10">Alpha-1,4 glucan phosphorylase</fullName>
        <ecNumber evidence="10">2.4.1.1</ecNumber>
    </recommendedName>
</protein>
<evidence type="ECO:0000256" key="9">
    <source>
        <dbReference type="PIRSR" id="PIRSR000460-1"/>
    </source>
</evidence>
<comment type="caution">
    <text evidence="12">The sequence shown here is derived from an EMBL/GenBank/DDBJ whole genome shotgun (WGS) entry which is preliminary data.</text>
</comment>
<dbReference type="PANTHER" id="PTHR11468">
    <property type="entry name" value="GLYCOGEN PHOSPHORYLASE"/>
    <property type="match status" value="1"/>
</dbReference>
<dbReference type="PANTHER" id="PTHR11468:SF3">
    <property type="entry name" value="GLYCOGEN PHOSPHORYLASE, LIVER FORM"/>
    <property type="match status" value="1"/>
</dbReference>
<keyword evidence="8 10" id="KW-0119">Carbohydrate metabolism</keyword>
<keyword evidence="6 10" id="KW-0808">Transferase</keyword>
<evidence type="ECO:0000313" key="13">
    <source>
        <dbReference type="Proteomes" id="UP000320475"/>
    </source>
</evidence>
<dbReference type="SUPFAM" id="SSF53756">
    <property type="entry name" value="UDP-Glycosyltransferase/glycogen phosphorylase"/>
    <property type="match status" value="1"/>
</dbReference>
<dbReference type="OrthoDB" id="9215500at2759"/>
<keyword evidence="7 9" id="KW-0663">Pyridoxal phosphate</keyword>
<dbReference type="FunFam" id="3.40.50.2000:FF:000002">
    <property type="entry name" value="Alpha-1,4 glucan phosphorylase"/>
    <property type="match status" value="1"/>
</dbReference>
<dbReference type="GO" id="GO:0005737">
    <property type="term" value="C:cytoplasm"/>
    <property type="evidence" value="ECO:0007669"/>
    <property type="project" value="TreeGrafter"/>
</dbReference>
<organism evidence="12 13">
    <name type="scientific">Synchytrium endobioticum</name>
    <dbReference type="NCBI Taxonomy" id="286115"/>
    <lineage>
        <taxon>Eukaryota</taxon>
        <taxon>Fungi</taxon>
        <taxon>Fungi incertae sedis</taxon>
        <taxon>Chytridiomycota</taxon>
        <taxon>Chytridiomycota incertae sedis</taxon>
        <taxon>Chytridiomycetes</taxon>
        <taxon>Synchytriales</taxon>
        <taxon>Synchytriaceae</taxon>
        <taxon>Synchytrium</taxon>
    </lineage>
</organism>